<evidence type="ECO:0000313" key="3">
    <source>
        <dbReference type="Proteomes" id="UP001153076"/>
    </source>
</evidence>
<name>A0A9Q1KNQ8_9CARY</name>
<gene>
    <name evidence="2" type="ORF">Cgig2_019755</name>
</gene>
<comment type="caution">
    <text evidence="2">The sequence shown here is derived from an EMBL/GenBank/DDBJ whole genome shotgun (WGS) entry which is preliminary data.</text>
</comment>
<dbReference type="AlphaFoldDB" id="A0A9Q1KNQ8"/>
<evidence type="ECO:0000256" key="1">
    <source>
        <dbReference type="SAM" id="MobiDB-lite"/>
    </source>
</evidence>
<proteinExistence type="predicted"/>
<reference evidence="2" key="1">
    <citation type="submission" date="2022-04" db="EMBL/GenBank/DDBJ databases">
        <title>Carnegiea gigantea Genome sequencing and assembly v2.</title>
        <authorList>
            <person name="Copetti D."/>
            <person name="Sanderson M.J."/>
            <person name="Burquez A."/>
            <person name="Wojciechowski M.F."/>
        </authorList>
    </citation>
    <scope>NUCLEOTIDE SEQUENCE</scope>
    <source>
        <strain evidence="2">SGP5-SGP5p</strain>
        <tissue evidence="2">Aerial part</tissue>
    </source>
</reference>
<keyword evidence="3" id="KW-1185">Reference proteome</keyword>
<sequence length="170" mass="18365">MQATTKHAPVTARLGRLASPLDSGRRFGSSSLPPAPPPVQNSTAASPTVTDCRQCHCVPQKCQICSNDYRFLFSSLYSLASVRNWLATLMTSVNIVNLSVLAAVPGSRVVLKSKKLDQDAEMLLVLAKGAKHSRVKQSTSGKKNSCAEAATRTEGLVRFPQVHPTRHLKI</sequence>
<dbReference type="Proteomes" id="UP001153076">
    <property type="component" value="Unassembled WGS sequence"/>
</dbReference>
<feature type="region of interest" description="Disordered" evidence="1">
    <location>
        <begin position="23"/>
        <end position="45"/>
    </location>
</feature>
<accession>A0A9Q1KNQ8</accession>
<evidence type="ECO:0000313" key="2">
    <source>
        <dbReference type="EMBL" id="KAJ8446602.1"/>
    </source>
</evidence>
<dbReference type="EMBL" id="JAKOGI010000052">
    <property type="protein sequence ID" value="KAJ8446602.1"/>
    <property type="molecule type" value="Genomic_DNA"/>
</dbReference>
<protein>
    <submittedName>
        <fullName evidence="2">Uncharacterized protein</fullName>
    </submittedName>
</protein>
<organism evidence="2 3">
    <name type="scientific">Carnegiea gigantea</name>
    <dbReference type="NCBI Taxonomy" id="171969"/>
    <lineage>
        <taxon>Eukaryota</taxon>
        <taxon>Viridiplantae</taxon>
        <taxon>Streptophyta</taxon>
        <taxon>Embryophyta</taxon>
        <taxon>Tracheophyta</taxon>
        <taxon>Spermatophyta</taxon>
        <taxon>Magnoliopsida</taxon>
        <taxon>eudicotyledons</taxon>
        <taxon>Gunneridae</taxon>
        <taxon>Pentapetalae</taxon>
        <taxon>Caryophyllales</taxon>
        <taxon>Cactineae</taxon>
        <taxon>Cactaceae</taxon>
        <taxon>Cactoideae</taxon>
        <taxon>Echinocereeae</taxon>
        <taxon>Carnegiea</taxon>
    </lineage>
</organism>